<sequence>MSSSSDHESELPSEDEILYSYRLELPEVNTLLSRISKKRKITSIPRPSVKTPASNDDYSFIYNNKTYQLK</sequence>
<evidence type="ECO:0000313" key="1">
    <source>
        <dbReference type="EMBL" id="CAG8785447.1"/>
    </source>
</evidence>
<keyword evidence="2" id="KW-1185">Reference proteome</keyword>
<reference evidence="1" key="1">
    <citation type="submission" date="2021-06" db="EMBL/GenBank/DDBJ databases">
        <authorList>
            <person name="Kallberg Y."/>
            <person name="Tangrot J."/>
            <person name="Rosling A."/>
        </authorList>
    </citation>
    <scope>NUCLEOTIDE SEQUENCE</scope>
    <source>
        <strain evidence="1">28 12/20/2015</strain>
    </source>
</reference>
<proteinExistence type="predicted"/>
<protein>
    <submittedName>
        <fullName evidence="1">11190_t:CDS:1</fullName>
    </submittedName>
</protein>
<gene>
    <name evidence="1" type="ORF">SPELUC_LOCUS16745</name>
</gene>
<evidence type="ECO:0000313" key="2">
    <source>
        <dbReference type="Proteomes" id="UP000789366"/>
    </source>
</evidence>
<name>A0ACA9RCJ7_9GLOM</name>
<accession>A0ACA9RCJ7</accession>
<dbReference type="EMBL" id="CAJVPW010064104">
    <property type="protein sequence ID" value="CAG8785447.1"/>
    <property type="molecule type" value="Genomic_DNA"/>
</dbReference>
<feature type="non-terminal residue" evidence="1">
    <location>
        <position position="70"/>
    </location>
</feature>
<comment type="caution">
    <text evidence="1">The sequence shown here is derived from an EMBL/GenBank/DDBJ whole genome shotgun (WGS) entry which is preliminary data.</text>
</comment>
<organism evidence="1 2">
    <name type="scientific">Cetraspora pellucida</name>
    <dbReference type="NCBI Taxonomy" id="1433469"/>
    <lineage>
        <taxon>Eukaryota</taxon>
        <taxon>Fungi</taxon>
        <taxon>Fungi incertae sedis</taxon>
        <taxon>Mucoromycota</taxon>
        <taxon>Glomeromycotina</taxon>
        <taxon>Glomeromycetes</taxon>
        <taxon>Diversisporales</taxon>
        <taxon>Gigasporaceae</taxon>
        <taxon>Cetraspora</taxon>
    </lineage>
</organism>
<dbReference type="Proteomes" id="UP000789366">
    <property type="component" value="Unassembled WGS sequence"/>
</dbReference>